<dbReference type="InterPro" id="IPR051313">
    <property type="entry name" value="Bact_iron-sidero_bind"/>
</dbReference>
<dbReference type="PROSITE" id="PS50983">
    <property type="entry name" value="FE_B12_PBP"/>
    <property type="match status" value="1"/>
</dbReference>
<evidence type="ECO:0000313" key="6">
    <source>
        <dbReference type="EMBL" id="NGO10304.1"/>
    </source>
</evidence>
<dbReference type="GO" id="GO:1901678">
    <property type="term" value="P:iron coordination entity transport"/>
    <property type="evidence" value="ECO:0007669"/>
    <property type="project" value="UniProtKB-ARBA"/>
</dbReference>
<dbReference type="GO" id="GO:0030288">
    <property type="term" value="C:outer membrane-bounded periplasmic space"/>
    <property type="evidence" value="ECO:0007669"/>
    <property type="project" value="TreeGrafter"/>
</dbReference>
<proteinExistence type="inferred from homology"/>
<evidence type="ECO:0000256" key="3">
    <source>
        <dbReference type="ARBA" id="ARBA00022448"/>
    </source>
</evidence>
<dbReference type="Gene3D" id="3.40.50.1980">
    <property type="entry name" value="Nitrogenase molybdenum iron protein domain"/>
    <property type="match status" value="2"/>
</dbReference>
<dbReference type="PANTHER" id="PTHR30532:SF24">
    <property type="entry name" value="FERRIC ENTEROBACTIN-BINDING PERIPLASMIC PROTEIN FEPB"/>
    <property type="match status" value="1"/>
</dbReference>
<organism evidence="6 7">
    <name type="scientific">Streptomyces scabichelini</name>
    <dbReference type="NCBI Taxonomy" id="2711217"/>
    <lineage>
        <taxon>Bacteria</taxon>
        <taxon>Bacillati</taxon>
        <taxon>Actinomycetota</taxon>
        <taxon>Actinomycetes</taxon>
        <taxon>Kitasatosporales</taxon>
        <taxon>Streptomycetaceae</taxon>
        <taxon>Streptomyces</taxon>
    </lineage>
</organism>
<evidence type="ECO:0000256" key="2">
    <source>
        <dbReference type="ARBA" id="ARBA00008814"/>
    </source>
</evidence>
<keyword evidence="7" id="KW-1185">Reference proteome</keyword>
<accession>A0A6G4V913</accession>
<protein>
    <submittedName>
        <fullName evidence="6">ABC transporter substrate-binding protein</fullName>
    </submittedName>
</protein>
<keyword evidence="3" id="KW-0813">Transport</keyword>
<sequence length="352" mass="37606">MNSPRPAPSSYDRTLSRRGVLTAAGALGLGGLLTACGDGDGDSDDEAKGSAATGGAWSFKDDRGTTAKADGTPKRLVAYIGAAAALHDLGIECTGVFGPTKLDNGEPDPRAGGVDVDKVTILGNTYPEFNVERYAALRPDLLIAQMTEPPALWYVPEESAEKIESLAPSVGILTTKNSLTQVIGRFTELAASLGADVRADKVTAAKERFETASKRLRRATRSRGGLKVMAVVGSADILYVAAPDAFTDLRYYRSLGVEFVTPTKTGQGGFWQELSWENADTYEADLILVDNRAGNLQPAELKKTKPTWARLPAVRAERTFPWANEERFSHAGYAPRLEQLAAAVEGAEVVTE</sequence>
<comment type="subcellular location">
    <subcellularLocation>
        <location evidence="1">Cell envelope</location>
    </subcellularLocation>
</comment>
<evidence type="ECO:0000256" key="1">
    <source>
        <dbReference type="ARBA" id="ARBA00004196"/>
    </source>
</evidence>
<keyword evidence="4" id="KW-0732">Signal</keyword>
<dbReference type="EMBL" id="JAAKZY010000071">
    <property type="protein sequence ID" value="NGO10304.1"/>
    <property type="molecule type" value="Genomic_DNA"/>
</dbReference>
<dbReference type="PANTHER" id="PTHR30532">
    <property type="entry name" value="IRON III DICITRATE-BINDING PERIPLASMIC PROTEIN"/>
    <property type="match status" value="1"/>
</dbReference>
<name>A0A6G4V913_9ACTN</name>
<comment type="similarity">
    <text evidence="2">Belongs to the bacterial solute-binding protein 8 family.</text>
</comment>
<evidence type="ECO:0000259" key="5">
    <source>
        <dbReference type="PROSITE" id="PS50983"/>
    </source>
</evidence>
<dbReference type="Pfam" id="PF01497">
    <property type="entry name" value="Peripla_BP_2"/>
    <property type="match status" value="1"/>
</dbReference>
<dbReference type="SUPFAM" id="SSF53807">
    <property type="entry name" value="Helical backbone' metal receptor"/>
    <property type="match status" value="1"/>
</dbReference>
<dbReference type="InterPro" id="IPR006311">
    <property type="entry name" value="TAT_signal"/>
</dbReference>
<dbReference type="InterPro" id="IPR002491">
    <property type="entry name" value="ABC_transptr_periplasmic_BD"/>
</dbReference>
<dbReference type="AlphaFoldDB" id="A0A6G4V913"/>
<reference evidence="6 7" key="1">
    <citation type="submission" date="2020-02" db="EMBL/GenBank/DDBJ databases">
        <title>Whole-genome analyses of novel actinobacteria.</title>
        <authorList>
            <person name="Sahin N."/>
            <person name="Gencbay T."/>
        </authorList>
    </citation>
    <scope>NUCLEOTIDE SEQUENCE [LARGE SCALE GENOMIC DNA]</scope>
    <source>
        <strain evidence="6 7">HC44</strain>
    </source>
</reference>
<gene>
    <name evidence="6" type="ORF">G5C60_22595</name>
</gene>
<dbReference type="RefSeq" id="WP_165262148.1">
    <property type="nucleotide sequence ID" value="NZ_JAAKZY010000071.1"/>
</dbReference>
<dbReference type="PROSITE" id="PS51318">
    <property type="entry name" value="TAT"/>
    <property type="match status" value="1"/>
</dbReference>
<evidence type="ECO:0000256" key="4">
    <source>
        <dbReference type="ARBA" id="ARBA00022729"/>
    </source>
</evidence>
<evidence type="ECO:0000313" key="7">
    <source>
        <dbReference type="Proteomes" id="UP000472335"/>
    </source>
</evidence>
<feature type="domain" description="Fe/B12 periplasmic-binding" evidence="5">
    <location>
        <begin position="74"/>
        <end position="352"/>
    </location>
</feature>
<dbReference type="Proteomes" id="UP000472335">
    <property type="component" value="Unassembled WGS sequence"/>
</dbReference>
<comment type="caution">
    <text evidence="6">The sequence shown here is derived from an EMBL/GenBank/DDBJ whole genome shotgun (WGS) entry which is preliminary data.</text>
</comment>